<dbReference type="PANTHER" id="PTHR43528">
    <property type="entry name" value="ALPHA-KETOGLUTARATE PERMEASE"/>
    <property type="match status" value="1"/>
</dbReference>
<feature type="domain" description="Major facilitator superfamily (MFS) profile" evidence="10">
    <location>
        <begin position="21"/>
        <end position="432"/>
    </location>
</feature>
<feature type="transmembrane region" description="Helical" evidence="9">
    <location>
        <begin position="375"/>
        <end position="397"/>
    </location>
</feature>
<feature type="transmembrane region" description="Helical" evidence="9">
    <location>
        <begin position="340"/>
        <end position="363"/>
    </location>
</feature>
<feature type="transmembrane region" description="Helical" evidence="9">
    <location>
        <begin position="157"/>
        <end position="181"/>
    </location>
</feature>
<keyword evidence="13" id="KW-1185">Reference proteome</keyword>
<reference evidence="11 14" key="1">
    <citation type="submission" date="2016-04" db="EMBL/GenBank/DDBJ databases">
        <authorList>
            <person name="Evans L.H."/>
            <person name="Alamgir A."/>
            <person name="Owens N."/>
            <person name="Weber N.D."/>
            <person name="Virtaneva K."/>
            <person name="Barbian K."/>
            <person name="Babar A."/>
            <person name="Rosenke K."/>
        </authorList>
    </citation>
    <scope>NUCLEOTIDE SEQUENCE [LARGE SCALE GENOMIC DNA]</scope>
    <source>
        <strain evidence="11">S5</strain>
        <strain evidence="14">S5(T) (JCM 30642 \VKM B-2941)</strain>
    </source>
</reference>
<dbReference type="Pfam" id="PF07690">
    <property type="entry name" value="MFS_1"/>
    <property type="match status" value="1"/>
</dbReference>
<dbReference type="AlphaFoldDB" id="A0A1N5WLX7"/>
<gene>
    <name evidence="12" type="ORF">CPM_1812</name>
    <name evidence="11" type="ORF">CSP5_1873</name>
</gene>
<proteinExistence type="inferred from homology"/>
<evidence type="ECO:0000313" key="13">
    <source>
        <dbReference type="Proteomes" id="UP000187822"/>
    </source>
</evidence>
<evidence type="ECO:0000256" key="3">
    <source>
        <dbReference type="ARBA" id="ARBA00022448"/>
    </source>
</evidence>
<dbReference type="SUPFAM" id="SSF103473">
    <property type="entry name" value="MFS general substrate transporter"/>
    <property type="match status" value="1"/>
</dbReference>
<dbReference type="GO" id="GO:0005886">
    <property type="term" value="C:plasma membrane"/>
    <property type="evidence" value="ECO:0007669"/>
    <property type="project" value="UniProtKB-SubCell"/>
</dbReference>
<evidence type="ECO:0000259" key="10">
    <source>
        <dbReference type="PROSITE" id="PS50850"/>
    </source>
</evidence>
<keyword evidence="6" id="KW-0769">Symport</keyword>
<dbReference type="InterPro" id="IPR020846">
    <property type="entry name" value="MFS_dom"/>
</dbReference>
<evidence type="ECO:0000313" key="11">
    <source>
        <dbReference type="EMBL" id="SIM85645.1"/>
    </source>
</evidence>
<organism evidence="11 14">
    <name type="scientific">Cuniculiplasma divulgatum</name>
    <dbReference type="NCBI Taxonomy" id="1673428"/>
    <lineage>
        <taxon>Archaea</taxon>
        <taxon>Methanobacteriati</taxon>
        <taxon>Thermoplasmatota</taxon>
        <taxon>Thermoplasmata</taxon>
        <taxon>Thermoplasmatales</taxon>
        <taxon>Cuniculiplasmataceae</taxon>
        <taxon>Cuniculiplasma</taxon>
    </lineage>
</organism>
<evidence type="ECO:0000313" key="14">
    <source>
        <dbReference type="Proteomes" id="UP000195607"/>
    </source>
</evidence>
<sequence length="441" mass="48056">MAINESNQMKSEKLNRTQVAQILSAFSGWLMDGYTSIAYVVVAVTISGVFFPSNFSDSLFLTFLGLAVGALARFVGSIALGNFLGDKLGRRKMLLYSIVGFSFFSFLIAFIPTYQSAGYAATAILYILLFLVGIFAGAEYSGGTALSMEAIPQGKRVAVGAFVQSGYGVGYFILLLVASFIRSYYGPAQADDLVWRVIFATTIIPGIVAVIIRLFTHESPVFDEMKSRNEIEKVPLEGTILQTRILVSAFLLVAGLLLLNTITLSFYPTFLGELYTKISGSADDLYNSYINLISLIGVWIGGVFAFLIFKRKLTMTVFSIIFLISLIPLYYLVFSGNLTLTIVAFSIQAFIEAAIFASIPAFLSEVFSKSHRTTSIGFIYNGAAIPASFGISAVIYFSSKNLFGTTGQSWLVFLFIGTIVLLIGLLLSKESSNKLKDPINN</sequence>
<feature type="transmembrane region" description="Helical" evidence="9">
    <location>
        <begin position="245"/>
        <end position="268"/>
    </location>
</feature>
<keyword evidence="7 9" id="KW-1133">Transmembrane helix</keyword>
<dbReference type="PANTHER" id="PTHR43528:SF1">
    <property type="entry name" value="ALPHA-KETOGLUTARATE PERMEASE"/>
    <property type="match status" value="1"/>
</dbReference>
<dbReference type="InterPro" id="IPR051084">
    <property type="entry name" value="H+-coupled_symporters"/>
</dbReference>
<keyword evidence="3" id="KW-0813">Transport</keyword>
<evidence type="ECO:0000256" key="1">
    <source>
        <dbReference type="ARBA" id="ARBA00004651"/>
    </source>
</evidence>
<dbReference type="KEGG" id="cdiv:CPM_1812"/>
<dbReference type="PROSITE" id="PS50850">
    <property type="entry name" value="MFS"/>
    <property type="match status" value="1"/>
</dbReference>
<feature type="transmembrane region" description="Helical" evidence="9">
    <location>
        <begin position="288"/>
        <end position="309"/>
    </location>
</feature>
<evidence type="ECO:0000256" key="4">
    <source>
        <dbReference type="ARBA" id="ARBA00022475"/>
    </source>
</evidence>
<evidence type="ECO:0000256" key="7">
    <source>
        <dbReference type="ARBA" id="ARBA00022989"/>
    </source>
</evidence>
<feature type="transmembrane region" description="Helical" evidence="9">
    <location>
        <begin position="59"/>
        <end position="81"/>
    </location>
</feature>
<comment type="similarity">
    <text evidence="2">Belongs to the major facilitator superfamily. Metabolite:H+ Symporter (MHS) family (TC 2.A.1.6) family.</text>
</comment>
<feature type="transmembrane region" description="Helical" evidence="9">
    <location>
        <begin position="316"/>
        <end position="334"/>
    </location>
</feature>
<feature type="transmembrane region" description="Helical" evidence="9">
    <location>
        <begin position="117"/>
        <end position="136"/>
    </location>
</feature>
<name>A0A1N5WLX7_9ARCH</name>
<dbReference type="STRING" id="1673428.CPM_1812"/>
<evidence type="ECO:0000256" key="2">
    <source>
        <dbReference type="ARBA" id="ARBA00008240"/>
    </source>
</evidence>
<dbReference type="InterPro" id="IPR036259">
    <property type="entry name" value="MFS_trans_sf"/>
</dbReference>
<keyword evidence="8 9" id="KW-0472">Membrane</keyword>
<feature type="transmembrane region" description="Helical" evidence="9">
    <location>
        <begin position="93"/>
        <end position="111"/>
    </location>
</feature>
<evidence type="ECO:0000256" key="5">
    <source>
        <dbReference type="ARBA" id="ARBA00022692"/>
    </source>
</evidence>
<dbReference type="PROSITE" id="PS00217">
    <property type="entry name" value="SUGAR_TRANSPORT_2"/>
    <property type="match status" value="1"/>
</dbReference>
<evidence type="ECO:0000256" key="9">
    <source>
        <dbReference type="SAM" id="Phobius"/>
    </source>
</evidence>
<evidence type="ECO:0000256" key="6">
    <source>
        <dbReference type="ARBA" id="ARBA00022847"/>
    </source>
</evidence>
<dbReference type="Gene3D" id="1.20.1250.20">
    <property type="entry name" value="MFS general substrate transporter like domains"/>
    <property type="match status" value="2"/>
</dbReference>
<dbReference type="GO" id="GO:0015293">
    <property type="term" value="F:symporter activity"/>
    <property type="evidence" value="ECO:0007669"/>
    <property type="project" value="UniProtKB-KW"/>
</dbReference>
<dbReference type="EMBL" id="LT719092">
    <property type="protein sequence ID" value="SJK85590.1"/>
    <property type="molecule type" value="Genomic_DNA"/>
</dbReference>
<protein>
    <submittedName>
        <fullName evidence="11">MHS family major facilitator superfamily permease</fullName>
    </submittedName>
</protein>
<dbReference type="EMBL" id="LT671858">
    <property type="protein sequence ID" value="SIM85645.1"/>
    <property type="molecule type" value="Genomic_DNA"/>
</dbReference>
<accession>A0A1N5WLX7</accession>
<dbReference type="Proteomes" id="UP000187822">
    <property type="component" value="Chromosome I"/>
</dbReference>
<feature type="transmembrane region" description="Helical" evidence="9">
    <location>
        <begin position="33"/>
        <end position="53"/>
    </location>
</feature>
<dbReference type="InterPro" id="IPR005829">
    <property type="entry name" value="Sugar_transporter_CS"/>
</dbReference>
<reference evidence="12" key="2">
    <citation type="submission" date="2016-06" db="EMBL/GenBank/DDBJ databases">
        <authorList>
            <person name="Olsen C.W."/>
            <person name="Carey S."/>
            <person name="Hinshaw L."/>
            <person name="Karasin A.I."/>
        </authorList>
    </citation>
    <scope>NUCLEOTIDE SEQUENCE [LARGE SCALE GENOMIC DNA]</scope>
    <source>
        <strain evidence="12">PM4</strain>
    </source>
</reference>
<evidence type="ECO:0000313" key="12">
    <source>
        <dbReference type="EMBL" id="SJK85590.1"/>
    </source>
</evidence>
<dbReference type="InterPro" id="IPR011701">
    <property type="entry name" value="MFS"/>
</dbReference>
<keyword evidence="4" id="KW-1003">Cell membrane</keyword>
<evidence type="ECO:0000256" key="8">
    <source>
        <dbReference type="ARBA" id="ARBA00023136"/>
    </source>
</evidence>
<reference evidence="13" key="3">
    <citation type="submission" date="2016-06" db="EMBL/GenBank/DDBJ databases">
        <authorList>
            <person name="Toshchakov V.S."/>
        </authorList>
    </citation>
    <scope>NUCLEOTIDE SEQUENCE [LARGE SCALE GENOMIC DNA]</scope>
    <source>
        <strain>PM4 (JCM 30641</strain>
        <strain evidence="13">\VKM B-2940)</strain>
    </source>
</reference>
<dbReference type="Proteomes" id="UP000195607">
    <property type="component" value="Chromosome I"/>
</dbReference>
<keyword evidence="5 9" id="KW-0812">Transmembrane</keyword>
<comment type="subcellular location">
    <subcellularLocation>
        <location evidence="1">Cell membrane</location>
        <topology evidence="1">Multi-pass membrane protein</topology>
    </subcellularLocation>
</comment>
<feature type="transmembrane region" description="Helical" evidence="9">
    <location>
        <begin position="193"/>
        <end position="216"/>
    </location>
</feature>
<feature type="transmembrane region" description="Helical" evidence="9">
    <location>
        <begin position="409"/>
        <end position="427"/>
    </location>
</feature>